<accession>A0A1X6PEE6</accession>
<evidence type="ECO:0000313" key="4">
    <source>
        <dbReference type="Proteomes" id="UP000218209"/>
    </source>
</evidence>
<keyword evidence="2" id="KW-1133">Transmembrane helix</keyword>
<keyword evidence="2" id="KW-0812">Transmembrane</keyword>
<name>A0A1X6PEE6_PORUM</name>
<dbReference type="EMBL" id="KV918797">
    <property type="protein sequence ID" value="OSX79116.1"/>
    <property type="molecule type" value="Genomic_DNA"/>
</dbReference>
<feature type="region of interest" description="Disordered" evidence="1">
    <location>
        <begin position="85"/>
        <end position="112"/>
    </location>
</feature>
<evidence type="ECO:0000256" key="1">
    <source>
        <dbReference type="SAM" id="MobiDB-lite"/>
    </source>
</evidence>
<gene>
    <name evidence="3" type="ORF">BU14_0086s0003</name>
</gene>
<keyword evidence="2" id="KW-0472">Membrane</keyword>
<dbReference type="Proteomes" id="UP000218209">
    <property type="component" value="Unassembled WGS sequence"/>
</dbReference>
<feature type="transmembrane region" description="Helical" evidence="2">
    <location>
        <begin position="120"/>
        <end position="138"/>
    </location>
</feature>
<evidence type="ECO:0000256" key="2">
    <source>
        <dbReference type="SAM" id="Phobius"/>
    </source>
</evidence>
<reference evidence="3 4" key="1">
    <citation type="submission" date="2017-03" db="EMBL/GenBank/DDBJ databases">
        <title>WGS assembly of Porphyra umbilicalis.</title>
        <authorList>
            <person name="Brawley S.H."/>
            <person name="Blouin N.A."/>
            <person name="Ficko-Blean E."/>
            <person name="Wheeler G.L."/>
            <person name="Lohr M."/>
            <person name="Goodson H.V."/>
            <person name="Jenkins J.W."/>
            <person name="Blaby-Haas C.E."/>
            <person name="Helliwell K.E."/>
            <person name="Chan C."/>
            <person name="Marriage T."/>
            <person name="Bhattacharya D."/>
            <person name="Klein A.S."/>
            <person name="Badis Y."/>
            <person name="Brodie J."/>
            <person name="Cao Y."/>
            <person name="Collen J."/>
            <person name="Dittami S.M."/>
            <person name="Gachon C.M."/>
            <person name="Green B.R."/>
            <person name="Karpowicz S."/>
            <person name="Kim J.W."/>
            <person name="Kudahl U."/>
            <person name="Lin S."/>
            <person name="Michel G."/>
            <person name="Mittag M."/>
            <person name="Olson B.J."/>
            <person name="Pangilinan J."/>
            <person name="Peng Y."/>
            <person name="Qiu H."/>
            <person name="Shu S."/>
            <person name="Singer J.T."/>
            <person name="Smith A.G."/>
            <person name="Sprecher B.N."/>
            <person name="Wagner V."/>
            <person name="Wang W."/>
            <person name="Wang Z.-Y."/>
            <person name="Yan J."/>
            <person name="Yarish C."/>
            <person name="Zoeuner-Riek S."/>
            <person name="Zhuang Y."/>
            <person name="Zou Y."/>
            <person name="Lindquist E.A."/>
            <person name="Grimwood J."/>
            <person name="Barry K."/>
            <person name="Rokhsar D.S."/>
            <person name="Schmutz J."/>
            <person name="Stiller J.W."/>
            <person name="Grossman A.R."/>
            <person name="Prochnik S.E."/>
        </authorList>
    </citation>
    <scope>NUCLEOTIDE SEQUENCE [LARGE SCALE GENOMIC DNA]</scope>
    <source>
        <strain evidence="3">4086291</strain>
    </source>
</reference>
<proteinExistence type="predicted"/>
<feature type="compositionally biased region" description="Basic and acidic residues" evidence="1">
    <location>
        <begin position="7"/>
        <end position="22"/>
    </location>
</feature>
<organism evidence="3 4">
    <name type="scientific">Porphyra umbilicalis</name>
    <name type="common">Purple laver</name>
    <name type="synonym">Red alga</name>
    <dbReference type="NCBI Taxonomy" id="2786"/>
    <lineage>
        <taxon>Eukaryota</taxon>
        <taxon>Rhodophyta</taxon>
        <taxon>Bangiophyceae</taxon>
        <taxon>Bangiales</taxon>
        <taxon>Bangiaceae</taxon>
        <taxon>Porphyra</taxon>
    </lineage>
</organism>
<feature type="region of interest" description="Disordered" evidence="1">
    <location>
        <begin position="1"/>
        <end position="28"/>
    </location>
</feature>
<evidence type="ECO:0000313" key="3">
    <source>
        <dbReference type="EMBL" id="OSX79116.1"/>
    </source>
</evidence>
<protein>
    <submittedName>
        <fullName evidence="3">Uncharacterized protein</fullName>
    </submittedName>
</protein>
<dbReference type="AlphaFoldDB" id="A0A1X6PEE6"/>
<keyword evidence="4" id="KW-1185">Reference proteome</keyword>
<feature type="compositionally biased region" description="Acidic residues" evidence="1">
    <location>
        <begin position="99"/>
        <end position="110"/>
    </location>
</feature>
<sequence>MATAYVRDFRGATNKEARHDGETQLSSAPVTDAMMERFFGCLIRAHQPAMSASGGRISLEEPLAAMVSSAVSEIDVGGTAGVEKAVPSADGVNPAPQNELDEPSSSDESDTPCFTPPSNALAYFLVYVFYVFAFITVARPVTLINLKFKDISWPDMNVAENQAFFNRHRHQRFVNVMLRITETGTDTSDVMTVCLFSYFSSPRVAETEDQCITAYVHCPSEQLNIPQLMQPLILFACSAPGVGTRGCQDMVFGLE</sequence>